<feature type="binding site" evidence="5">
    <location>
        <position position="164"/>
    </location>
    <ligand>
        <name>phosphoenolpyruvate</name>
        <dbReference type="ChEBI" id="CHEBI:58702"/>
    </ligand>
</feature>
<dbReference type="EMBL" id="BAABFX010000026">
    <property type="protein sequence ID" value="GAA4395533.1"/>
    <property type="molecule type" value="Genomic_DNA"/>
</dbReference>
<feature type="binding site" evidence="5">
    <location>
        <position position="161"/>
    </location>
    <ligand>
        <name>phosphoenolpyruvate</name>
        <dbReference type="ChEBI" id="CHEBI:58702"/>
    </ligand>
</feature>
<keyword evidence="3 5" id="KW-0547">Nucleotide-binding</keyword>
<keyword evidence="2 5" id="KW-0548">Nucleotidyltransferase</keyword>
<evidence type="ECO:0000256" key="1">
    <source>
        <dbReference type="ARBA" id="ARBA00022679"/>
    </source>
</evidence>
<evidence type="ECO:0000256" key="5">
    <source>
        <dbReference type="HAMAP-Rule" id="MF_02114"/>
    </source>
</evidence>
<dbReference type="PANTHER" id="PTHR40392">
    <property type="entry name" value="2-PHOSPHO-L-LACTATE GUANYLYLTRANSFERASE"/>
    <property type="match status" value="1"/>
</dbReference>
<protein>
    <recommendedName>
        <fullName evidence="5">Phosphoenolpyruvate guanylyltransferase</fullName>
        <shortName evidence="5">PEP guanylyltransferase</shortName>
        <ecNumber evidence="5">2.7.7.105</ecNumber>
    </recommendedName>
</protein>
<dbReference type="RefSeq" id="WP_159900241.1">
    <property type="nucleotide sequence ID" value="NZ_BAABFX010000026.1"/>
</dbReference>
<comment type="caution">
    <text evidence="7">The sequence shown here is derived from an EMBL/GenBank/DDBJ whole genome shotgun (WGS) entry which is preliminary data.</text>
</comment>
<sequence length="287" mass="28979">MPDLVPQWAAVVPVKGGPQAKSRLALPGAARSDLANAFARDTVAAVIEALEGMPVLVVTSDPAATSWVATGGARLVPDPGLGLDAAVAAGCRVAAGDGATRIAVVLGDHPALRAADVRVALEAAGRHPAAVVPDADGLGTAMLTLTVREGESTAAVRTAFGAGSAAAHEALGHVRLDLDLPGLRVDVDDARSLAQAVRLGLGPHTTRALARATVHGVQATIHRIADDGSGSALLDDGVEVDLPPDAAQRSGLRHLRVGQRVSIELDESGAAATRVWITGIGPGEDIH</sequence>
<dbReference type="HAMAP" id="MF_02114">
    <property type="entry name" value="CofC"/>
    <property type="match status" value="1"/>
</dbReference>
<organism evidence="7 8">
    <name type="scientific">Ornithinibacter aureus</name>
    <dbReference type="NCBI Taxonomy" id="622664"/>
    <lineage>
        <taxon>Bacteria</taxon>
        <taxon>Bacillati</taxon>
        <taxon>Actinomycetota</taxon>
        <taxon>Actinomycetes</taxon>
        <taxon>Micrococcales</taxon>
        <taxon>Intrasporangiaceae</taxon>
        <taxon>Ornithinibacter</taxon>
    </lineage>
</organism>
<proteinExistence type="inferred from homology"/>
<feature type="binding site" evidence="5">
    <location>
        <position position="140"/>
    </location>
    <ligand>
        <name>phosphoenolpyruvate</name>
        <dbReference type="ChEBI" id="CHEBI:58702"/>
    </ligand>
</feature>
<reference evidence="8" key="1">
    <citation type="journal article" date="2019" name="Int. J. Syst. Evol. Microbiol.">
        <title>The Global Catalogue of Microorganisms (GCM) 10K type strain sequencing project: providing services to taxonomists for standard genome sequencing and annotation.</title>
        <authorList>
            <consortium name="The Broad Institute Genomics Platform"/>
            <consortium name="The Broad Institute Genome Sequencing Center for Infectious Disease"/>
            <person name="Wu L."/>
            <person name="Ma J."/>
        </authorList>
    </citation>
    <scope>NUCLEOTIDE SEQUENCE [LARGE SCALE GENOMIC DNA]</scope>
    <source>
        <strain evidence="8">JCM 17738</strain>
    </source>
</reference>
<name>A0ABP8JSM2_9MICO</name>
<keyword evidence="1 5" id="KW-0808">Transferase</keyword>
<gene>
    <name evidence="5" type="primary">fbiD</name>
    <name evidence="7" type="ORF">GCM10023153_17610</name>
</gene>
<evidence type="ECO:0000259" key="6">
    <source>
        <dbReference type="Pfam" id="PF12804"/>
    </source>
</evidence>
<feature type="domain" description="MobA-like NTP transferase" evidence="6">
    <location>
        <begin position="43"/>
        <end position="143"/>
    </location>
</feature>
<comment type="pathway">
    <text evidence="5">Cofactor biosynthesis; coenzyme F420 biosynthesis.</text>
</comment>
<comment type="function">
    <text evidence="5">Guanylyltransferase that catalyzes the activation of phosphoenolpyruvate (PEP) as enolpyruvoyl-2-diphospho-5'-guanosine, via the condensation of PEP with GTP. It is involved in the biosynthesis of coenzyme F420, a hydride carrier cofactor.</text>
</comment>
<dbReference type="Gene3D" id="3.90.550.10">
    <property type="entry name" value="Spore Coat Polysaccharide Biosynthesis Protein SpsA, Chain A"/>
    <property type="match status" value="1"/>
</dbReference>
<evidence type="ECO:0000313" key="8">
    <source>
        <dbReference type="Proteomes" id="UP001500390"/>
    </source>
</evidence>
<evidence type="ECO:0000256" key="2">
    <source>
        <dbReference type="ARBA" id="ARBA00022695"/>
    </source>
</evidence>
<keyword evidence="8" id="KW-1185">Reference proteome</keyword>
<dbReference type="InterPro" id="IPR029044">
    <property type="entry name" value="Nucleotide-diphossugar_trans"/>
</dbReference>
<dbReference type="Pfam" id="PF12804">
    <property type="entry name" value="NTP_transf_3"/>
    <property type="match status" value="1"/>
</dbReference>
<comment type="catalytic activity">
    <reaction evidence="5">
        <text>phosphoenolpyruvate + GTP + H(+) = enolpyruvoyl-2-diphospho-5'-guanosine + diphosphate</text>
        <dbReference type="Rhea" id="RHEA:30519"/>
        <dbReference type="ChEBI" id="CHEBI:15378"/>
        <dbReference type="ChEBI" id="CHEBI:33019"/>
        <dbReference type="ChEBI" id="CHEBI:37565"/>
        <dbReference type="ChEBI" id="CHEBI:58702"/>
        <dbReference type="ChEBI" id="CHEBI:143701"/>
        <dbReference type="EC" id="2.7.7.105"/>
    </reaction>
</comment>
<dbReference type="InterPro" id="IPR002835">
    <property type="entry name" value="CofC"/>
</dbReference>
<evidence type="ECO:0000256" key="4">
    <source>
        <dbReference type="ARBA" id="ARBA00023134"/>
    </source>
</evidence>
<evidence type="ECO:0000313" key="7">
    <source>
        <dbReference type="EMBL" id="GAA4395533.1"/>
    </source>
</evidence>
<comment type="similarity">
    <text evidence="5">Belongs to the CofC family.</text>
</comment>
<dbReference type="NCBIfam" id="TIGR03552">
    <property type="entry name" value="F420_cofC"/>
    <property type="match status" value="1"/>
</dbReference>
<keyword evidence="4 5" id="KW-0342">GTP-binding</keyword>
<dbReference type="Proteomes" id="UP001500390">
    <property type="component" value="Unassembled WGS sequence"/>
</dbReference>
<dbReference type="InterPro" id="IPR025877">
    <property type="entry name" value="MobA-like_NTP_Trfase"/>
</dbReference>
<evidence type="ECO:0000256" key="3">
    <source>
        <dbReference type="ARBA" id="ARBA00022741"/>
    </source>
</evidence>
<dbReference type="SUPFAM" id="SSF53448">
    <property type="entry name" value="Nucleotide-diphospho-sugar transferases"/>
    <property type="match status" value="1"/>
</dbReference>
<accession>A0ABP8JSM2</accession>
<dbReference type="PANTHER" id="PTHR40392:SF1">
    <property type="entry name" value="2-PHOSPHO-L-LACTATE GUANYLYLTRANSFERASE"/>
    <property type="match status" value="1"/>
</dbReference>
<dbReference type="EC" id="2.7.7.105" evidence="5"/>